<keyword evidence="2" id="KW-0812">Transmembrane</keyword>
<dbReference type="EMBL" id="ML120382">
    <property type="protein sequence ID" value="RPB00097.1"/>
    <property type="molecule type" value="Genomic_DNA"/>
</dbReference>
<gene>
    <name evidence="3" type="ORF">L873DRAFT_827399</name>
</gene>
<keyword evidence="4" id="KW-1185">Reference proteome</keyword>
<dbReference type="PANTHER" id="PTHR37792:SF1">
    <property type="entry name" value="RIBONUCLEASE MRP PROTEIN SUBUNIT RMP1"/>
    <property type="match status" value="1"/>
</dbReference>
<keyword evidence="2" id="KW-0472">Membrane</keyword>
<evidence type="ECO:0000256" key="1">
    <source>
        <dbReference type="SAM" id="MobiDB-lite"/>
    </source>
</evidence>
<name>A0A3N4JPJ6_9PEZI</name>
<evidence type="ECO:0000256" key="2">
    <source>
        <dbReference type="SAM" id="Phobius"/>
    </source>
</evidence>
<feature type="transmembrane region" description="Helical" evidence="2">
    <location>
        <begin position="12"/>
        <end position="34"/>
    </location>
</feature>
<dbReference type="GO" id="GO:0000294">
    <property type="term" value="P:nuclear-transcribed mRNA catabolic process, RNase MRP-dependent"/>
    <property type="evidence" value="ECO:0007669"/>
    <property type="project" value="TreeGrafter"/>
</dbReference>
<reference evidence="3 4" key="1">
    <citation type="journal article" date="2018" name="Nat. Ecol. Evol.">
        <title>Pezizomycetes genomes reveal the molecular basis of ectomycorrhizal truffle lifestyle.</title>
        <authorList>
            <person name="Murat C."/>
            <person name="Payen T."/>
            <person name="Noel B."/>
            <person name="Kuo A."/>
            <person name="Morin E."/>
            <person name="Chen J."/>
            <person name="Kohler A."/>
            <person name="Krizsan K."/>
            <person name="Balestrini R."/>
            <person name="Da Silva C."/>
            <person name="Montanini B."/>
            <person name="Hainaut M."/>
            <person name="Levati E."/>
            <person name="Barry K.W."/>
            <person name="Belfiori B."/>
            <person name="Cichocki N."/>
            <person name="Clum A."/>
            <person name="Dockter R.B."/>
            <person name="Fauchery L."/>
            <person name="Guy J."/>
            <person name="Iotti M."/>
            <person name="Le Tacon F."/>
            <person name="Lindquist E.A."/>
            <person name="Lipzen A."/>
            <person name="Malagnac F."/>
            <person name="Mello A."/>
            <person name="Molinier V."/>
            <person name="Miyauchi S."/>
            <person name="Poulain J."/>
            <person name="Riccioni C."/>
            <person name="Rubini A."/>
            <person name="Sitrit Y."/>
            <person name="Splivallo R."/>
            <person name="Traeger S."/>
            <person name="Wang M."/>
            <person name="Zifcakova L."/>
            <person name="Wipf D."/>
            <person name="Zambonelli A."/>
            <person name="Paolocci F."/>
            <person name="Nowrousian M."/>
            <person name="Ottonello S."/>
            <person name="Baldrian P."/>
            <person name="Spatafora J.W."/>
            <person name="Henrissat B."/>
            <person name="Nagy L.G."/>
            <person name="Aury J.M."/>
            <person name="Wincker P."/>
            <person name="Grigoriev I.V."/>
            <person name="Bonfante P."/>
            <person name="Martin F.M."/>
        </authorList>
    </citation>
    <scope>NUCLEOTIDE SEQUENCE [LARGE SCALE GENOMIC DNA]</scope>
    <source>
        <strain evidence="3 4">120613-1</strain>
    </source>
</reference>
<dbReference type="GO" id="GO:0000466">
    <property type="term" value="P:maturation of 5.8S rRNA from tricistronic rRNA transcript (SSU-rRNA, 5.8S rRNA, LSU-rRNA)"/>
    <property type="evidence" value="ECO:0007669"/>
    <property type="project" value="TreeGrafter"/>
</dbReference>
<evidence type="ECO:0000313" key="4">
    <source>
        <dbReference type="Proteomes" id="UP000276215"/>
    </source>
</evidence>
<accession>A0A3N4JPJ6</accession>
<evidence type="ECO:0000313" key="3">
    <source>
        <dbReference type="EMBL" id="RPB00097.1"/>
    </source>
</evidence>
<keyword evidence="2" id="KW-1133">Transmembrane helix</keyword>
<dbReference type="Proteomes" id="UP000276215">
    <property type="component" value="Unassembled WGS sequence"/>
</dbReference>
<dbReference type="OrthoDB" id="10621593at2759"/>
<dbReference type="InterPro" id="IPR047205">
    <property type="entry name" value="RMP1"/>
</dbReference>
<organism evidence="3 4">
    <name type="scientific">Choiromyces venosus 120613-1</name>
    <dbReference type="NCBI Taxonomy" id="1336337"/>
    <lineage>
        <taxon>Eukaryota</taxon>
        <taxon>Fungi</taxon>
        <taxon>Dikarya</taxon>
        <taxon>Ascomycota</taxon>
        <taxon>Pezizomycotina</taxon>
        <taxon>Pezizomycetes</taxon>
        <taxon>Pezizales</taxon>
        <taxon>Tuberaceae</taxon>
        <taxon>Choiromyces</taxon>
    </lineage>
</organism>
<protein>
    <submittedName>
        <fullName evidence="3">Uncharacterized protein</fullName>
    </submittedName>
</protein>
<dbReference type="STRING" id="1336337.A0A3N4JPJ6"/>
<feature type="region of interest" description="Disordered" evidence="1">
    <location>
        <begin position="142"/>
        <end position="212"/>
    </location>
</feature>
<dbReference type="PANTHER" id="PTHR37792">
    <property type="entry name" value="RIBONUCLEASE MRP PROTEIN SUBUNIT RMP1"/>
    <property type="match status" value="1"/>
</dbReference>
<dbReference type="GO" id="GO:0042134">
    <property type="term" value="F:rRNA primary transcript binding"/>
    <property type="evidence" value="ECO:0007669"/>
    <property type="project" value="InterPro"/>
</dbReference>
<proteinExistence type="predicted"/>
<sequence length="212" mass="23258">MMDFSAFSTVIANIRYVSLGLVLMGVLAGVNRFVGGEPEKVVKKGKAVVEKVVEVKRWDEYAVSLEDFGEAVKREGVEVNMGEAVKEVETDVVVLGDDAASSAVKEDTATVKSEETITLTTTESERTVKLTAKVEKAIKKKKKKAIEDLSPPPQESPSSLAQRLSAPAFVPPSRSISPERKLKRSKKDEPEPGKKKKKRKKRDEIDDLFAGL</sequence>
<dbReference type="GO" id="GO:0000172">
    <property type="term" value="C:ribonuclease MRP complex"/>
    <property type="evidence" value="ECO:0007669"/>
    <property type="project" value="InterPro"/>
</dbReference>
<dbReference type="AlphaFoldDB" id="A0A3N4JPJ6"/>